<organism evidence="3 4">
    <name type="scientific">Trema orientale</name>
    <name type="common">Charcoal tree</name>
    <name type="synonym">Celtis orientalis</name>
    <dbReference type="NCBI Taxonomy" id="63057"/>
    <lineage>
        <taxon>Eukaryota</taxon>
        <taxon>Viridiplantae</taxon>
        <taxon>Streptophyta</taxon>
        <taxon>Embryophyta</taxon>
        <taxon>Tracheophyta</taxon>
        <taxon>Spermatophyta</taxon>
        <taxon>Magnoliopsida</taxon>
        <taxon>eudicotyledons</taxon>
        <taxon>Gunneridae</taxon>
        <taxon>Pentapetalae</taxon>
        <taxon>rosids</taxon>
        <taxon>fabids</taxon>
        <taxon>Rosales</taxon>
        <taxon>Cannabaceae</taxon>
        <taxon>Trema</taxon>
    </lineage>
</organism>
<accession>A0A2P5G0T8</accession>
<keyword evidence="1" id="KW-0175">Coiled coil</keyword>
<feature type="domain" description="DUF1985" evidence="2">
    <location>
        <begin position="7"/>
        <end position="82"/>
    </location>
</feature>
<dbReference type="PANTHER" id="PTHR48449">
    <property type="entry name" value="DUF1985 DOMAIN-CONTAINING PROTEIN"/>
    <property type="match status" value="1"/>
</dbReference>
<comment type="caution">
    <text evidence="3">The sequence shown here is derived from an EMBL/GenBank/DDBJ whole genome shotgun (WGS) entry which is preliminary data.</text>
</comment>
<evidence type="ECO:0000313" key="4">
    <source>
        <dbReference type="Proteomes" id="UP000237000"/>
    </source>
</evidence>
<dbReference type="PANTHER" id="PTHR48449:SF1">
    <property type="entry name" value="DUF1985 DOMAIN-CONTAINING PROTEIN"/>
    <property type="match status" value="1"/>
</dbReference>
<evidence type="ECO:0000259" key="2">
    <source>
        <dbReference type="Pfam" id="PF09331"/>
    </source>
</evidence>
<dbReference type="EMBL" id="JXTC01000002">
    <property type="protein sequence ID" value="POO03637.1"/>
    <property type="molecule type" value="Genomic_DNA"/>
</dbReference>
<reference evidence="4" key="1">
    <citation type="submission" date="2016-06" db="EMBL/GenBank/DDBJ databases">
        <title>Parallel loss of symbiosis genes in relatives of nitrogen-fixing non-legume Parasponia.</title>
        <authorList>
            <person name="Van Velzen R."/>
            <person name="Holmer R."/>
            <person name="Bu F."/>
            <person name="Rutten L."/>
            <person name="Van Zeijl A."/>
            <person name="Liu W."/>
            <person name="Santuari L."/>
            <person name="Cao Q."/>
            <person name="Sharma T."/>
            <person name="Shen D."/>
            <person name="Roswanjaya Y."/>
            <person name="Wardhani T."/>
            <person name="Kalhor M.S."/>
            <person name="Jansen J."/>
            <person name="Van den Hoogen J."/>
            <person name="Gungor B."/>
            <person name="Hartog M."/>
            <person name="Hontelez J."/>
            <person name="Verver J."/>
            <person name="Yang W.-C."/>
            <person name="Schijlen E."/>
            <person name="Repin R."/>
            <person name="Schilthuizen M."/>
            <person name="Schranz E."/>
            <person name="Heidstra R."/>
            <person name="Miyata K."/>
            <person name="Fedorova E."/>
            <person name="Kohlen W."/>
            <person name="Bisseling T."/>
            <person name="Smit S."/>
            <person name="Geurts R."/>
        </authorList>
    </citation>
    <scope>NUCLEOTIDE SEQUENCE [LARGE SCALE GENOMIC DNA]</scope>
    <source>
        <strain evidence="4">cv. RG33-2</strain>
    </source>
</reference>
<dbReference type="Proteomes" id="UP000237000">
    <property type="component" value="Unassembled WGS sequence"/>
</dbReference>
<feature type="coiled-coil region" evidence="1">
    <location>
        <begin position="157"/>
        <end position="191"/>
    </location>
</feature>
<evidence type="ECO:0000256" key="1">
    <source>
        <dbReference type="SAM" id="Coils"/>
    </source>
</evidence>
<name>A0A2P5G0T8_TREOI</name>
<dbReference type="Pfam" id="PF09331">
    <property type="entry name" value="DUF1985"/>
    <property type="match status" value="1"/>
</dbReference>
<dbReference type="InParanoid" id="A0A2P5G0T8"/>
<dbReference type="InterPro" id="IPR015410">
    <property type="entry name" value="DUF1985"/>
</dbReference>
<keyword evidence="4" id="KW-1185">Reference proteome</keyword>
<protein>
    <recommendedName>
        <fullName evidence="2">DUF1985 domain-containing protein</fullName>
    </recommendedName>
</protein>
<dbReference type="OrthoDB" id="10306740at2759"/>
<evidence type="ECO:0000313" key="3">
    <source>
        <dbReference type="EMBL" id="POO03637.1"/>
    </source>
</evidence>
<gene>
    <name evidence="3" type="ORF">TorRG33x02_008420</name>
</gene>
<sequence length="262" mass="29977">MSDDIRLKEKYFGGEKKISRKRLEDVFISTTFDSDEDCVKMGLVYLISNFIFTKHKNKLVEDVHFQMADSKDFNDYPWEKKSSCSPHYEDLETNIFESKKVKGFSLSDVEKKRLSVGWNLDSSEKIIQDDDDFEDPPVRVTRVTETSTSKLQPKSQTEFFQSSINELKQRIEKIEETQNAILKEISSLSKDIKDHITLKFGGLISLLVEIREKMGKPTVAYQSSPGDILFDLPEDQMEGAVVGEATNDKEKETVVCMSSLDA</sequence>
<proteinExistence type="predicted"/>
<dbReference type="AlphaFoldDB" id="A0A2P5G0T8"/>